<dbReference type="RefSeq" id="XP_013232259.1">
    <property type="nucleotide sequence ID" value="XM_013376805.1"/>
</dbReference>
<protein>
    <recommendedName>
        <fullName evidence="4">DNA-directed RNA polymerase III subunit</fullName>
    </recommendedName>
</protein>
<dbReference type="Proteomes" id="UP000030747">
    <property type="component" value="Unassembled WGS sequence"/>
</dbReference>
<feature type="region of interest" description="Disordered" evidence="1">
    <location>
        <begin position="1"/>
        <end position="38"/>
    </location>
</feature>
<dbReference type="VEuPathDB" id="ToxoDB:ETH_00007185"/>
<organism evidence="2 3">
    <name type="scientific">Eimeria tenella</name>
    <name type="common">Coccidian parasite</name>
    <dbReference type="NCBI Taxonomy" id="5802"/>
    <lineage>
        <taxon>Eukaryota</taxon>
        <taxon>Sar</taxon>
        <taxon>Alveolata</taxon>
        <taxon>Apicomplexa</taxon>
        <taxon>Conoidasida</taxon>
        <taxon>Coccidia</taxon>
        <taxon>Eucoccidiorida</taxon>
        <taxon>Eimeriorina</taxon>
        <taxon>Eimeriidae</taxon>
        <taxon>Eimeria</taxon>
    </lineage>
</organism>
<feature type="compositionally biased region" description="Acidic residues" evidence="1">
    <location>
        <begin position="188"/>
        <end position="205"/>
    </location>
</feature>
<reference evidence="2" key="1">
    <citation type="submission" date="2013-10" db="EMBL/GenBank/DDBJ databases">
        <title>Genomic analysis of the causative agents of coccidiosis in chickens.</title>
        <authorList>
            <person name="Reid A.J."/>
            <person name="Blake D."/>
            <person name="Billington K."/>
            <person name="Browne H."/>
            <person name="Dunn M."/>
            <person name="Hung S."/>
            <person name="Kawahara F."/>
            <person name="Miranda-Saavedra D."/>
            <person name="Mourier T."/>
            <person name="Nagra H."/>
            <person name="Otto T.D."/>
            <person name="Rawlings N."/>
            <person name="Sanchez A."/>
            <person name="Sanders M."/>
            <person name="Subramaniam C."/>
            <person name="Tay Y."/>
            <person name="Dear P."/>
            <person name="Doerig C."/>
            <person name="Gruber A."/>
            <person name="Parkinson J."/>
            <person name="Shirley M."/>
            <person name="Wan K.L."/>
            <person name="Berriman M."/>
            <person name="Tomley F."/>
            <person name="Pain A."/>
        </authorList>
    </citation>
    <scope>NUCLEOTIDE SEQUENCE [LARGE SCALE GENOMIC DNA]</scope>
    <source>
        <strain evidence="2">Houghton</strain>
    </source>
</reference>
<name>U6KYX4_EIMTE</name>
<feature type="region of interest" description="Disordered" evidence="1">
    <location>
        <begin position="144"/>
        <end position="205"/>
    </location>
</feature>
<dbReference type="AlphaFoldDB" id="U6KYX4"/>
<sequence length="205" mass="22419">MKGVRAEAAGGADPRKWAREGVERHGPVTSEPPTYPRNREVPRAAELDEAGASAVLTARLLANHWRTGECSIGERRSKLEGRNYSTGSCACSCDYEAQKEAIVSYCGEAFFPAELLHSRFVRVPRGAPRGLPGDSKRLRLKEMEQKENENKAADDKANASAKAAAEEELFAAEEDDFGGDDYAHDYYADEDLDDHLDDGDDGGIL</sequence>
<evidence type="ECO:0000313" key="2">
    <source>
        <dbReference type="EMBL" id="CDJ41509.1"/>
    </source>
</evidence>
<gene>
    <name evidence="2" type="ORF">ETH_00007185</name>
</gene>
<proteinExistence type="predicted"/>
<keyword evidence="3" id="KW-1185">Reference proteome</keyword>
<dbReference type="OrthoDB" id="346588at2759"/>
<evidence type="ECO:0000256" key="1">
    <source>
        <dbReference type="SAM" id="MobiDB-lite"/>
    </source>
</evidence>
<evidence type="ECO:0008006" key="4">
    <source>
        <dbReference type="Google" id="ProtNLM"/>
    </source>
</evidence>
<feature type="compositionally biased region" description="Acidic residues" evidence="1">
    <location>
        <begin position="166"/>
        <end position="179"/>
    </location>
</feature>
<dbReference type="GeneID" id="25250639"/>
<dbReference type="VEuPathDB" id="ToxoDB:ETH2_0906400"/>
<feature type="compositionally biased region" description="Basic and acidic residues" evidence="1">
    <location>
        <begin position="13"/>
        <end position="26"/>
    </location>
</feature>
<evidence type="ECO:0000313" key="3">
    <source>
        <dbReference type="Proteomes" id="UP000030747"/>
    </source>
</evidence>
<feature type="compositionally biased region" description="Basic and acidic residues" evidence="1">
    <location>
        <begin position="144"/>
        <end position="157"/>
    </location>
</feature>
<dbReference type="OMA" id="DYAHDYY"/>
<accession>U6KYX4</accession>
<dbReference type="EMBL" id="HG675628">
    <property type="protein sequence ID" value="CDJ41509.1"/>
    <property type="molecule type" value="Genomic_DNA"/>
</dbReference>
<reference evidence="2" key="2">
    <citation type="submission" date="2013-10" db="EMBL/GenBank/DDBJ databases">
        <authorList>
            <person name="Aslett M."/>
        </authorList>
    </citation>
    <scope>NUCLEOTIDE SEQUENCE [LARGE SCALE GENOMIC DNA]</scope>
    <source>
        <strain evidence="2">Houghton</strain>
    </source>
</reference>